<keyword evidence="1" id="KW-0677">Repeat</keyword>
<dbReference type="InterPro" id="IPR008615">
    <property type="entry name" value="FNIP"/>
</dbReference>
<evidence type="ECO:0000256" key="1">
    <source>
        <dbReference type="ARBA" id="ARBA00022737"/>
    </source>
</evidence>
<name>A0A6G6ADS9_9VIRU</name>
<dbReference type="InterPro" id="IPR051251">
    <property type="entry name" value="STK_FNIP-Repeat"/>
</dbReference>
<dbReference type="EMBL" id="MN175499">
    <property type="protein sequence ID" value="QID06590.1"/>
    <property type="molecule type" value="Genomic_DNA"/>
</dbReference>
<reference evidence="2" key="1">
    <citation type="submission" date="2019-07" db="EMBL/GenBank/DDBJ databases">
        <title>The discovery of a new lineage B mimivirus raises questions about particles surface fibrils.</title>
        <authorList>
            <person name="Silva L.K.S."/>
            <person name="Rodrigues R.A.L."/>
            <person name="Andrade A.C.S.P."/>
            <person name="Hikida H."/>
            <person name="Andreani J."/>
            <person name="Levasseur A."/>
            <person name="La Scola B."/>
            <person name="Abrahao J.S."/>
        </authorList>
    </citation>
    <scope>NUCLEOTIDE SEQUENCE</scope>
    <source>
        <strain evidence="2">B60</strain>
    </source>
</reference>
<dbReference type="PANTHER" id="PTHR32134">
    <property type="entry name" value="FNIP REPEAT-CONTAINING PROTEIN"/>
    <property type="match status" value="1"/>
</dbReference>
<dbReference type="Pfam" id="PF05725">
    <property type="entry name" value="FNIP"/>
    <property type="match status" value="2"/>
</dbReference>
<proteinExistence type="predicted"/>
<organism evidence="2">
    <name type="scientific">Borely moumouvirus</name>
    <dbReference type="NCBI Taxonomy" id="2712067"/>
    <lineage>
        <taxon>Viruses</taxon>
        <taxon>Varidnaviria</taxon>
        <taxon>Bamfordvirae</taxon>
        <taxon>Nucleocytoviricota</taxon>
        <taxon>Megaviricetes</taxon>
        <taxon>Imitervirales</taxon>
        <taxon>Mimiviridae</taxon>
        <taxon>Megamimivirinae</taxon>
        <taxon>Moumouvirus</taxon>
    </lineage>
</organism>
<dbReference type="PANTHER" id="PTHR32134:SF92">
    <property type="entry name" value="FNIP REPEAT-CONTAINING PROTEIN"/>
    <property type="match status" value="1"/>
</dbReference>
<sequence length="231" mass="27535">MDDYKYIWEESQSPGDKYMDIMDILDDNIVVYILNFVNDKSKVQFLSTSRKIRNLLMWKIKYTKIYEYGKIKKLPYYNQFNYIKYLANDINIPEGITHLEFGDFFNQPIEKCIPDNIINLTFGWEFNQPIKGCIPSQLTHLTFGCRFNQSIKECIPNTVTHLIFGYAFDQSIEECIPNSVTHLKFGWKFNQPIKEFIPNSVTHLTLQKYFYKKIKEDIPKNISIETYLYFD</sequence>
<evidence type="ECO:0000313" key="2">
    <source>
        <dbReference type="EMBL" id="QID06590.1"/>
    </source>
</evidence>
<accession>A0A6G6ADS9</accession>
<protein>
    <submittedName>
        <fullName evidence="2">F-box and FNIp repeat-containing protein</fullName>
    </submittedName>
</protein>